<proteinExistence type="predicted"/>
<name>A0AAP0G5P9_9ASPA</name>
<dbReference type="Gene3D" id="3.40.50.300">
    <property type="entry name" value="P-loop containing nucleotide triphosphate hydrolases"/>
    <property type="match status" value="1"/>
</dbReference>
<dbReference type="PANTHER" id="PTHR48040">
    <property type="entry name" value="PLEIOTROPIC DRUG RESISTANCE PROTEIN 1-LIKE ISOFORM X1"/>
    <property type="match status" value="1"/>
</dbReference>
<dbReference type="InterPro" id="IPR003439">
    <property type="entry name" value="ABC_transporter-like_ATP-bd"/>
</dbReference>
<dbReference type="GO" id="GO:0016887">
    <property type="term" value="F:ATP hydrolysis activity"/>
    <property type="evidence" value="ECO:0007669"/>
    <property type="project" value="InterPro"/>
</dbReference>
<evidence type="ECO:0000313" key="4">
    <source>
        <dbReference type="Proteomes" id="UP001418222"/>
    </source>
</evidence>
<evidence type="ECO:0000259" key="1">
    <source>
        <dbReference type="Pfam" id="PF00005"/>
    </source>
</evidence>
<dbReference type="Pfam" id="PF14510">
    <property type="entry name" value="ABC_trans_N"/>
    <property type="match status" value="1"/>
</dbReference>
<dbReference type="AlphaFoldDB" id="A0AAP0G5P9"/>
<evidence type="ECO:0000313" key="3">
    <source>
        <dbReference type="EMBL" id="KAK8938652.1"/>
    </source>
</evidence>
<comment type="caution">
    <text evidence="3">The sequence shown here is derived from an EMBL/GenBank/DDBJ whole genome shotgun (WGS) entry which is preliminary data.</text>
</comment>
<gene>
    <name evidence="3" type="primary">PDR1</name>
    <name evidence="3" type="ORF">KSP39_PZI010886</name>
</gene>
<dbReference type="PANTHER" id="PTHR48040:SF35">
    <property type="entry name" value="ABC TRANSPORTER G FAMILY MEMBER 39-LIKE"/>
    <property type="match status" value="1"/>
</dbReference>
<accession>A0AAP0G5P9</accession>
<dbReference type="InterPro" id="IPR027417">
    <property type="entry name" value="P-loop_NTPase"/>
</dbReference>
<feature type="domain" description="ABC transporter" evidence="1">
    <location>
        <begin position="186"/>
        <end position="299"/>
    </location>
</feature>
<feature type="domain" description="Pleiotropic ABC efflux transporter N-terminal" evidence="2">
    <location>
        <begin position="105"/>
        <end position="155"/>
    </location>
</feature>
<dbReference type="Proteomes" id="UP001418222">
    <property type="component" value="Unassembled WGS sequence"/>
</dbReference>
<evidence type="ECO:0000259" key="2">
    <source>
        <dbReference type="Pfam" id="PF14510"/>
    </source>
</evidence>
<reference evidence="3 4" key="1">
    <citation type="journal article" date="2022" name="Nat. Plants">
        <title>Genomes of leafy and leafless Platanthera orchids illuminate the evolution of mycoheterotrophy.</title>
        <authorList>
            <person name="Li M.H."/>
            <person name="Liu K.W."/>
            <person name="Li Z."/>
            <person name="Lu H.C."/>
            <person name="Ye Q.L."/>
            <person name="Zhang D."/>
            <person name="Wang J.Y."/>
            <person name="Li Y.F."/>
            <person name="Zhong Z.M."/>
            <person name="Liu X."/>
            <person name="Yu X."/>
            <person name="Liu D.K."/>
            <person name="Tu X.D."/>
            <person name="Liu B."/>
            <person name="Hao Y."/>
            <person name="Liao X.Y."/>
            <person name="Jiang Y.T."/>
            <person name="Sun W.H."/>
            <person name="Chen J."/>
            <person name="Chen Y.Q."/>
            <person name="Ai Y."/>
            <person name="Zhai J.W."/>
            <person name="Wu S.S."/>
            <person name="Zhou Z."/>
            <person name="Hsiao Y.Y."/>
            <person name="Wu W.L."/>
            <person name="Chen Y.Y."/>
            <person name="Lin Y.F."/>
            <person name="Hsu J.L."/>
            <person name="Li C.Y."/>
            <person name="Wang Z.W."/>
            <person name="Zhao X."/>
            <person name="Zhong W.Y."/>
            <person name="Ma X.K."/>
            <person name="Ma L."/>
            <person name="Huang J."/>
            <person name="Chen G.Z."/>
            <person name="Huang M.Z."/>
            <person name="Huang L."/>
            <person name="Peng D.H."/>
            <person name="Luo Y.B."/>
            <person name="Zou S.Q."/>
            <person name="Chen S.P."/>
            <person name="Lan S."/>
            <person name="Tsai W.C."/>
            <person name="Van de Peer Y."/>
            <person name="Liu Z.J."/>
        </authorList>
    </citation>
    <scope>NUCLEOTIDE SEQUENCE [LARGE SCALE GENOMIC DNA]</scope>
    <source>
        <strain evidence="3">Lor287</strain>
    </source>
</reference>
<dbReference type="SUPFAM" id="SSF52540">
    <property type="entry name" value="P-loop containing nucleoside triphosphate hydrolases"/>
    <property type="match status" value="1"/>
</dbReference>
<dbReference type="InterPro" id="IPR029481">
    <property type="entry name" value="ABC_trans_N"/>
</dbReference>
<dbReference type="GO" id="GO:0005524">
    <property type="term" value="F:ATP binding"/>
    <property type="evidence" value="ECO:0007669"/>
    <property type="project" value="InterPro"/>
</dbReference>
<protein>
    <submittedName>
        <fullName evidence="3">Pleiotropic drug resistance protein 1</fullName>
    </submittedName>
</protein>
<keyword evidence="4" id="KW-1185">Reference proteome</keyword>
<dbReference type="EMBL" id="JBBWWQ010000009">
    <property type="protein sequence ID" value="KAK8938652.1"/>
    <property type="molecule type" value="Genomic_DNA"/>
</dbReference>
<dbReference type="Pfam" id="PF00005">
    <property type="entry name" value="ABC_tran"/>
    <property type="match status" value="1"/>
</dbReference>
<organism evidence="3 4">
    <name type="scientific">Platanthera zijinensis</name>
    <dbReference type="NCBI Taxonomy" id="2320716"/>
    <lineage>
        <taxon>Eukaryota</taxon>
        <taxon>Viridiplantae</taxon>
        <taxon>Streptophyta</taxon>
        <taxon>Embryophyta</taxon>
        <taxon>Tracheophyta</taxon>
        <taxon>Spermatophyta</taxon>
        <taxon>Magnoliopsida</taxon>
        <taxon>Liliopsida</taxon>
        <taxon>Asparagales</taxon>
        <taxon>Orchidaceae</taxon>
        <taxon>Orchidoideae</taxon>
        <taxon>Orchideae</taxon>
        <taxon>Orchidinae</taxon>
        <taxon>Platanthera</taxon>
    </lineage>
</organism>
<sequence>MHLVHAHVSDCCRRRWCWEHPSLSAGQPVQAVRWTCSSSWENCRSRGTTRDKGSRSFYLLMSIENDEEEEAPPRMAAGQEYFPAKVPDRKEEMKMLLERLARAATEDNQSFLLRLKQRFQRAGIELPTIEVRFENLSVAAEAYVGSRSLPSFSNAILNTIQSVGDLFHFMPSKKRRIINILEDATGIIKPGRWMTLLLGPPGSGKTTFLLALAGKLQSDLKVSGKVSYNGHGLEEFVPQRTAAYVDHRDLHIAEMTVRETLQFSARCQGILKLDGCADTLVGNQMIRGISGGEKKRVTIGSPPFQMKWRGSGSYYLGVCKNNREPNRNRIECWSWKILRVLSFLTPG</sequence>